<comment type="similarity">
    <text evidence="3">Belongs to the SDE2 family.</text>
</comment>
<dbReference type="GO" id="GO:0006397">
    <property type="term" value="P:mRNA processing"/>
    <property type="evidence" value="ECO:0007669"/>
    <property type="project" value="UniProtKB-KW"/>
</dbReference>
<feature type="compositionally biased region" description="Basic and acidic residues" evidence="9">
    <location>
        <begin position="156"/>
        <end position="166"/>
    </location>
</feature>
<evidence type="ECO:0000256" key="5">
    <source>
        <dbReference type="ARBA" id="ARBA00022664"/>
    </source>
</evidence>
<dbReference type="GO" id="GO:0005737">
    <property type="term" value="C:cytoplasm"/>
    <property type="evidence" value="ECO:0007669"/>
    <property type="project" value="UniProtKB-SubCell"/>
</dbReference>
<protein>
    <recommendedName>
        <fullName evidence="10">SDE2-like domain-containing protein</fullName>
    </recommendedName>
</protein>
<keyword evidence="5" id="KW-0507">mRNA processing</keyword>
<dbReference type="EMBL" id="HBIQ01069161">
    <property type="protein sequence ID" value="CAE0573957.1"/>
    <property type="molecule type" value="Transcribed_RNA"/>
</dbReference>
<evidence type="ECO:0000256" key="2">
    <source>
        <dbReference type="ARBA" id="ARBA00004496"/>
    </source>
</evidence>
<dbReference type="GO" id="GO:0008380">
    <property type="term" value="P:RNA splicing"/>
    <property type="evidence" value="ECO:0007669"/>
    <property type="project" value="UniProtKB-KW"/>
</dbReference>
<evidence type="ECO:0000256" key="7">
    <source>
        <dbReference type="ARBA" id="ARBA00023242"/>
    </source>
</evidence>
<gene>
    <name evidence="11" type="ORF">SACU0126_LOCUS22038</name>
</gene>
<evidence type="ECO:0000256" key="4">
    <source>
        <dbReference type="ARBA" id="ARBA00022490"/>
    </source>
</evidence>
<accession>A0A7S3T4T3</accession>
<feature type="domain" description="SDE2-like" evidence="10">
    <location>
        <begin position="32"/>
        <end position="127"/>
    </location>
</feature>
<dbReference type="PANTHER" id="PTHR12786">
    <property type="entry name" value="SPLICING FACTOR SF3A-RELATED"/>
    <property type="match status" value="1"/>
</dbReference>
<organism evidence="11">
    <name type="scientific">Strombidinopsis acuminata</name>
    <dbReference type="NCBI Taxonomy" id="141414"/>
    <lineage>
        <taxon>Eukaryota</taxon>
        <taxon>Sar</taxon>
        <taxon>Alveolata</taxon>
        <taxon>Ciliophora</taxon>
        <taxon>Intramacronucleata</taxon>
        <taxon>Spirotrichea</taxon>
        <taxon>Choreotrichia</taxon>
        <taxon>Choreotrichida</taxon>
        <taxon>Strombidinopsidae</taxon>
        <taxon>Strombidinopsis</taxon>
    </lineage>
</organism>
<evidence type="ECO:0000259" key="10">
    <source>
        <dbReference type="Pfam" id="PF22782"/>
    </source>
</evidence>
<dbReference type="PANTHER" id="PTHR12786:SF1">
    <property type="entry name" value="SPLICING REGULATOR SDE2"/>
    <property type="match status" value="1"/>
</dbReference>
<dbReference type="AlphaFoldDB" id="A0A7S3T4T3"/>
<keyword evidence="6" id="KW-0508">mRNA splicing</keyword>
<feature type="region of interest" description="Disordered" evidence="9">
    <location>
        <begin position="145"/>
        <end position="218"/>
    </location>
</feature>
<keyword evidence="4" id="KW-0963">Cytoplasm</keyword>
<evidence type="ECO:0000313" key="11">
    <source>
        <dbReference type="EMBL" id="CAE0573957.1"/>
    </source>
</evidence>
<proteinExistence type="inferred from homology"/>
<reference evidence="11" key="1">
    <citation type="submission" date="2021-01" db="EMBL/GenBank/DDBJ databases">
        <authorList>
            <person name="Corre E."/>
            <person name="Pelletier E."/>
            <person name="Niang G."/>
            <person name="Scheremetjew M."/>
            <person name="Finn R."/>
            <person name="Kale V."/>
            <person name="Holt S."/>
            <person name="Cochrane G."/>
            <person name="Meng A."/>
            <person name="Brown T."/>
            <person name="Cohen L."/>
        </authorList>
    </citation>
    <scope>NUCLEOTIDE SEQUENCE</scope>
    <source>
        <strain evidence="11">SPMC142</strain>
    </source>
</reference>
<evidence type="ECO:0000256" key="6">
    <source>
        <dbReference type="ARBA" id="ARBA00023187"/>
    </source>
</evidence>
<evidence type="ECO:0000256" key="9">
    <source>
        <dbReference type="SAM" id="MobiDB-lite"/>
    </source>
</evidence>
<feature type="compositionally biased region" description="Basic and acidic residues" evidence="9">
    <location>
        <begin position="79"/>
        <end position="93"/>
    </location>
</feature>
<evidence type="ECO:0000256" key="3">
    <source>
        <dbReference type="ARBA" id="ARBA00008726"/>
    </source>
</evidence>
<dbReference type="GO" id="GO:0005634">
    <property type="term" value="C:nucleus"/>
    <property type="evidence" value="ECO:0007669"/>
    <property type="project" value="UniProtKB-SubCell"/>
</dbReference>
<keyword evidence="7" id="KW-0539">Nucleus</keyword>
<evidence type="ECO:0000256" key="8">
    <source>
        <dbReference type="ARBA" id="ARBA00023306"/>
    </source>
</evidence>
<evidence type="ECO:0000256" key="1">
    <source>
        <dbReference type="ARBA" id="ARBA00004123"/>
    </source>
</evidence>
<dbReference type="InterPro" id="IPR051421">
    <property type="entry name" value="RNA_Proc_DNA_Dmg_Regulator"/>
</dbReference>
<sequence>MLRLVANARELHDGATLHESGAPVRLFLRLLGGKGGFGAMLRTAGARGVKTTNFDACRDLNGRRLRHVNAEQKLREWEAQAAERERKKQERAARNAVAGPPPLPRFDDDAHEEMLEATRKSVADAVASSTGGVGLDKASAGASCAAGSSAASDGDDGAKGQKRGLDAPDEPCGKTRKLAAGMDPLAALMGDDESGGESSEAEGSGGASDVESKAEVAA</sequence>
<dbReference type="InterPro" id="IPR053822">
    <property type="entry name" value="SDE2-like_dom"/>
</dbReference>
<keyword evidence="8" id="KW-0131">Cell cycle</keyword>
<name>A0A7S3T4T3_9SPIT</name>
<feature type="region of interest" description="Disordered" evidence="9">
    <location>
        <begin position="79"/>
        <end position="108"/>
    </location>
</feature>
<comment type="subcellular location">
    <subcellularLocation>
        <location evidence="2">Cytoplasm</location>
    </subcellularLocation>
    <subcellularLocation>
        <location evidence="1">Nucleus</location>
    </subcellularLocation>
</comment>
<dbReference type="Pfam" id="PF22782">
    <property type="entry name" value="SDE2"/>
    <property type="match status" value="1"/>
</dbReference>